<protein>
    <submittedName>
        <fullName evidence="1">Uncharacterized protein</fullName>
    </submittedName>
</protein>
<evidence type="ECO:0000313" key="2">
    <source>
        <dbReference type="Proteomes" id="UP000320475"/>
    </source>
</evidence>
<dbReference type="Proteomes" id="UP000320475">
    <property type="component" value="Unassembled WGS sequence"/>
</dbReference>
<name>A0A507DAN1_9FUNG</name>
<organism evidence="1 2">
    <name type="scientific">Synchytrium endobioticum</name>
    <dbReference type="NCBI Taxonomy" id="286115"/>
    <lineage>
        <taxon>Eukaryota</taxon>
        <taxon>Fungi</taxon>
        <taxon>Fungi incertae sedis</taxon>
        <taxon>Chytridiomycota</taxon>
        <taxon>Chytridiomycota incertae sedis</taxon>
        <taxon>Chytridiomycetes</taxon>
        <taxon>Synchytriales</taxon>
        <taxon>Synchytriaceae</taxon>
        <taxon>Synchytrium</taxon>
    </lineage>
</organism>
<evidence type="ECO:0000313" key="1">
    <source>
        <dbReference type="EMBL" id="TPX47960.1"/>
    </source>
</evidence>
<proteinExistence type="predicted"/>
<dbReference type="AlphaFoldDB" id="A0A507DAN1"/>
<comment type="caution">
    <text evidence="1">The sequence shown here is derived from an EMBL/GenBank/DDBJ whole genome shotgun (WGS) entry which is preliminary data.</text>
</comment>
<accession>A0A507DAN1</accession>
<dbReference type="VEuPathDB" id="FungiDB:SeMB42_g03867"/>
<gene>
    <name evidence="1" type="ORF">SeLEV6574_g02328</name>
</gene>
<dbReference type="EMBL" id="QEAM01000063">
    <property type="protein sequence ID" value="TPX47960.1"/>
    <property type="molecule type" value="Genomic_DNA"/>
</dbReference>
<sequence length="145" mass="16087">MSQDAIEEMVERTFATAGLSSEEKMGYNHFQKVVEADPNLLSWFEALGSSVICNVFQNLNPTKKLVPVTATFPHLKLIVDFEEAKGELGTNTLNQLRDYRITHDPAVMSASISARHGAAWMLWAGQAFVSMKRSSAYYKVLASSV</sequence>
<reference evidence="1 2" key="1">
    <citation type="journal article" date="2019" name="Sci. Rep.">
        <title>Comparative genomics of chytrid fungi reveal insights into the obligate biotrophic and pathogenic lifestyle of Synchytrium endobioticum.</title>
        <authorList>
            <person name="van de Vossenberg B.T.L.H."/>
            <person name="Warris S."/>
            <person name="Nguyen H.D.T."/>
            <person name="van Gent-Pelzer M.P.E."/>
            <person name="Joly D.L."/>
            <person name="van de Geest H.C."/>
            <person name="Bonants P.J.M."/>
            <person name="Smith D.S."/>
            <person name="Levesque C.A."/>
            <person name="van der Lee T.A.J."/>
        </authorList>
    </citation>
    <scope>NUCLEOTIDE SEQUENCE [LARGE SCALE GENOMIC DNA]</scope>
    <source>
        <strain evidence="1 2">LEV6574</strain>
    </source>
</reference>
<dbReference type="OrthoDB" id="191686at2759"/>